<protein>
    <recommendedName>
        <fullName evidence="1">Stage 0 sporulation protein A homolog</fullName>
    </recommendedName>
</protein>
<dbReference type="SMART" id="SM00448">
    <property type="entry name" value="REC"/>
    <property type="match status" value="1"/>
</dbReference>
<dbReference type="AlphaFoldDB" id="A0A419TCF7"/>
<dbReference type="SUPFAM" id="SSF52172">
    <property type="entry name" value="CheY-like"/>
    <property type="match status" value="1"/>
</dbReference>
<dbReference type="PROSITE" id="PS50110">
    <property type="entry name" value="RESPONSE_REGULATORY"/>
    <property type="match status" value="1"/>
</dbReference>
<evidence type="ECO:0000256" key="3">
    <source>
        <dbReference type="PROSITE-ProRule" id="PRU00169"/>
    </source>
</evidence>
<feature type="domain" description="HTH LytTR-type" evidence="5">
    <location>
        <begin position="132"/>
        <end position="202"/>
    </location>
</feature>
<dbReference type="OrthoDB" id="2063459at2"/>
<dbReference type="GO" id="GO:0000156">
    <property type="term" value="F:phosphorelay response regulator activity"/>
    <property type="evidence" value="ECO:0007669"/>
    <property type="project" value="InterPro"/>
</dbReference>
<dbReference type="InterPro" id="IPR046947">
    <property type="entry name" value="LytR-like"/>
</dbReference>
<dbReference type="InterPro" id="IPR011006">
    <property type="entry name" value="CheY-like_superfamily"/>
</dbReference>
<evidence type="ECO:0000313" key="7">
    <source>
        <dbReference type="Proteomes" id="UP000284277"/>
    </source>
</evidence>
<keyword evidence="6" id="KW-0238">DNA-binding</keyword>
<evidence type="ECO:0000256" key="2">
    <source>
        <dbReference type="ARBA" id="ARBA00024867"/>
    </source>
</evidence>
<sequence>MINIAIVEDEDQYVETLKSYLLRYETEHEEHFRIQVFSDGLDIISDYTPDYDIILLDIQMKHLNGMKTAEKIREFDEEVTFIFITSSTQFALEGYLVDALGYVLKPVPYLSFSQLLKKAVLKINKKKEVHYITVDVDGGTMRVNLESVSYIESQLHQLLIHTEKGNHVVPGPMKRMEETLKPYGFSKCHHAYLVNLSHVTGILNNHVLLLSTKQIPLSRTRKKLFMDCLTDYLGG</sequence>
<dbReference type="Pfam" id="PF00072">
    <property type="entry name" value="Response_reg"/>
    <property type="match status" value="1"/>
</dbReference>
<reference evidence="6 7" key="1">
    <citation type="submission" date="2016-08" db="EMBL/GenBank/DDBJ databases">
        <title>A new outlook on sporulation: Clostridium algidixylanolyticum.</title>
        <authorList>
            <person name="Poppleton D.I."/>
            <person name="Gribaldo S."/>
        </authorList>
    </citation>
    <scope>NUCLEOTIDE SEQUENCE [LARGE SCALE GENOMIC DNA]</scope>
    <source>
        <strain evidence="6 7">SPL73</strain>
    </source>
</reference>
<dbReference type="EMBL" id="MCIA01000001">
    <property type="protein sequence ID" value="RKD35184.1"/>
    <property type="molecule type" value="Genomic_DNA"/>
</dbReference>
<keyword evidence="3" id="KW-0597">Phosphoprotein</keyword>
<dbReference type="Gene3D" id="2.40.50.1020">
    <property type="entry name" value="LytTr DNA-binding domain"/>
    <property type="match status" value="1"/>
</dbReference>
<keyword evidence="7" id="KW-1185">Reference proteome</keyword>
<dbReference type="Proteomes" id="UP000284277">
    <property type="component" value="Unassembled WGS sequence"/>
</dbReference>
<evidence type="ECO:0000259" key="5">
    <source>
        <dbReference type="PROSITE" id="PS50930"/>
    </source>
</evidence>
<dbReference type="PANTHER" id="PTHR37299">
    <property type="entry name" value="TRANSCRIPTIONAL REGULATOR-RELATED"/>
    <property type="match status" value="1"/>
</dbReference>
<accession>A0A419TCF7</accession>
<dbReference type="RefSeq" id="WP_120195123.1">
    <property type="nucleotide sequence ID" value="NZ_MCIA01000001.1"/>
</dbReference>
<comment type="caution">
    <text evidence="6">The sequence shown here is derived from an EMBL/GenBank/DDBJ whole genome shotgun (WGS) entry which is preliminary data.</text>
</comment>
<evidence type="ECO:0000313" key="6">
    <source>
        <dbReference type="EMBL" id="RKD35184.1"/>
    </source>
</evidence>
<feature type="domain" description="Response regulatory" evidence="4">
    <location>
        <begin position="3"/>
        <end position="120"/>
    </location>
</feature>
<dbReference type="GO" id="GO:0003677">
    <property type="term" value="F:DNA binding"/>
    <property type="evidence" value="ECO:0007669"/>
    <property type="project" value="UniProtKB-KW"/>
</dbReference>
<dbReference type="Pfam" id="PF04397">
    <property type="entry name" value="LytTR"/>
    <property type="match status" value="1"/>
</dbReference>
<comment type="function">
    <text evidence="2">May play the central regulatory role in sporulation. It may be an element of the effector pathway responsible for the activation of sporulation genes in response to nutritional stress. Spo0A may act in concert with spo0H (a sigma factor) to control the expression of some genes that are critical to the sporulation process.</text>
</comment>
<name>A0A419TCF7_9FIRM</name>
<proteinExistence type="predicted"/>
<organism evidence="6 7">
    <name type="scientific">Lacrimispora algidixylanolytica</name>
    <dbReference type="NCBI Taxonomy" id="94868"/>
    <lineage>
        <taxon>Bacteria</taxon>
        <taxon>Bacillati</taxon>
        <taxon>Bacillota</taxon>
        <taxon>Clostridia</taxon>
        <taxon>Lachnospirales</taxon>
        <taxon>Lachnospiraceae</taxon>
        <taxon>Lacrimispora</taxon>
    </lineage>
</organism>
<evidence type="ECO:0000259" key="4">
    <source>
        <dbReference type="PROSITE" id="PS50110"/>
    </source>
</evidence>
<evidence type="ECO:0000256" key="1">
    <source>
        <dbReference type="ARBA" id="ARBA00018672"/>
    </source>
</evidence>
<dbReference type="Gene3D" id="3.40.50.2300">
    <property type="match status" value="1"/>
</dbReference>
<gene>
    <name evidence="6" type="ORF">BET01_02250</name>
</gene>
<dbReference type="InterPro" id="IPR007492">
    <property type="entry name" value="LytTR_DNA-bd_dom"/>
</dbReference>
<feature type="modified residue" description="4-aspartylphosphate" evidence="3">
    <location>
        <position position="57"/>
    </location>
</feature>
<dbReference type="InterPro" id="IPR001789">
    <property type="entry name" value="Sig_transdc_resp-reg_receiver"/>
</dbReference>
<dbReference type="PANTHER" id="PTHR37299:SF1">
    <property type="entry name" value="STAGE 0 SPORULATION PROTEIN A HOMOLOG"/>
    <property type="match status" value="1"/>
</dbReference>
<dbReference type="SMART" id="SM00850">
    <property type="entry name" value="LytTR"/>
    <property type="match status" value="1"/>
</dbReference>
<dbReference type="PROSITE" id="PS50930">
    <property type="entry name" value="HTH_LYTTR"/>
    <property type="match status" value="1"/>
</dbReference>